<reference evidence="1 2" key="1">
    <citation type="submission" date="2019-03" db="EMBL/GenBank/DDBJ databases">
        <title>Genomic Encyclopedia of Type Strains, Phase IV (KMG-IV): sequencing the most valuable type-strain genomes for metagenomic binning, comparative biology and taxonomic classification.</title>
        <authorList>
            <person name="Goeker M."/>
        </authorList>
    </citation>
    <scope>NUCLEOTIDE SEQUENCE [LARGE SCALE GENOMIC DNA]</scope>
    <source>
        <strain evidence="1 2">DSM 22958</strain>
    </source>
</reference>
<sequence>MPATQGAQRLADYGMNACLVNGYRKTVVQIGNIRGALVT</sequence>
<evidence type="ECO:0000313" key="1">
    <source>
        <dbReference type="EMBL" id="TCO13716.1"/>
    </source>
</evidence>
<dbReference type="Proteomes" id="UP000294881">
    <property type="component" value="Unassembled WGS sequence"/>
</dbReference>
<accession>A0A4R2GTU6</accession>
<comment type="caution">
    <text evidence="1">The sequence shown here is derived from an EMBL/GenBank/DDBJ whole genome shotgun (WGS) entry which is preliminary data.</text>
</comment>
<protein>
    <submittedName>
        <fullName evidence="1">Uncharacterized protein</fullName>
    </submittedName>
</protein>
<gene>
    <name evidence="1" type="ORF">EV666_10587</name>
</gene>
<name>A0A4R2GTU6_9HYPH</name>
<dbReference type="AlphaFoldDB" id="A0A4R2GTU6"/>
<dbReference type="EMBL" id="SLWL01000005">
    <property type="protein sequence ID" value="TCO13716.1"/>
    <property type="molecule type" value="Genomic_DNA"/>
</dbReference>
<proteinExistence type="predicted"/>
<keyword evidence="2" id="KW-1185">Reference proteome</keyword>
<evidence type="ECO:0000313" key="2">
    <source>
        <dbReference type="Proteomes" id="UP000294881"/>
    </source>
</evidence>
<organism evidence="1 2">
    <name type="scientific">Camelimonas lactis</name>
    <dbReference type="NCBI Taxonomy" id="659006"/>
    <lineage>
        <taxon>Bacteria</taxon>
        <taxon>Pseudomonadati</taxon>
        <taxon>Pseudomonadota</taxon>
        <taxon>Alphaproteobacteria</taxon>
        <taxon>Hyphomicrobiales</taxon>
        <taxon>Chelatococcaceae</taxon>
        <taxon>Camelimonas</taxon>
    </lineage>
</organism>